<gene>
    <name evidence="2" type="ORF">IMZ28_10875</name>
</gene>
<dbReference type="Proteomes" id="UP000595074">
    <property type="component" value="Chromosome"/>
</dbReference>
<dbReference type="EMBL" id="CP063164">
    <property type="protein sequence ID" value="QOR61900.1"/>
    <property type="molecule type" value="Genomic_DNA"/>
</dbReference>
<keyword evidence="2" id="KW-0547">Nucleotide-binding</keyword>
<dbReference type="InterPro" id="IPR006935">
    <property type="entry name" value="Helicase/UvrB_N"/>
</dbReference>
<dbReference type="Pfam" id="PF04851">
    <property type="entry name" value="ResIII"/>
    <property type="match status" value="1"/>
</dbReference>
<evidence type="ECO:0000313" key="2">
    <source>
        <dbReference type="EMBL" id="QOR61900.1"/>
    </source>
</evidence>
<dbReference type="InterPro" id="IPR027417">
    <property type="entry name" value="P-loop_NTPase"/>
</dbReference>
<dbReference type="GO" id="GO:0005524">
    <property type="term" value="F:ATP binding"/>
    <property type="evidence" value="ECO:0007669"/>
    <property type="project" value="InterPro"/>
</dbReference>
<dbReference type="KEGG" id="sinu:IMZ28_10875"/>
<evidence type="ECO:0000313" key="3">
    <source>
        <dbReference type="Proteomes" id="UP000595074"/>
    </source>
</evidence>
<reference evidence="2 3" key="1">
    <citation type="submission" date="2020-10" db="EMBL/GenBank/DDBJ databases">
        <title>The genome of sulfurovum sp.</title>
        <authorList>
            <person name="Xie S."/>
            <person name="Shao Z."/>
            <person name="Jiang L."/>
        </authorList>
    </citation>
    <scope>NUCLEOTIDE SEQUENCE [LARGE SCALE GENOMIC DNA]</scope>
    <source>
        <strain evidence="2 3">ST-419</strain>
    </source>
</reference>
<sequence>MPYQIKVNGQSPIEVDGSNISATDAKNVIENLMKEEKYASLIPLIQNNDKIKCTRLMGSNKKDSYLNKYLYLYEIFLSLFGVQSWQELKELYYRDEYGDISIDSIHKVDIDSDYLEKAIASVSSYEKELKKSYRDPSFSFTDYQIFAILFTELFLMQKEHGNKIFSFGYPANIDGIRVYSDEKVSKIIDTHSEEERMQLVAHLIGDLKSNGAPKGSFVAKYEKLLSIVNNENKTLQQALYEVFDILSISSYLQENNKLAYYMATGSGKTVILHTNILQAYKFFGKKSNFYLIVPTKELGKQHKKNLISFGFKESDIGFFEDEKSAKATVGKKVKEMMEASYPLKILTNSQLSAVNKQNIFFADKNIVFVDEGHKGEAKEEGWRKDRKSILGWGGFAFEYSATFSHAIKDNNKLLQEYSKAIIFDYAYQKFYTDGYGKQAEFEPKEIIKNDFDKELTDKESYKLFVKDIMAFLEQQLYFKDHKGKPNFEAYFFKKPLKLMICRRVDDANNESDVKKAITYIQNLSLIKQETLRYIKENLPYFSYISTMKPLEIYNAIFRFIFHAKSPAPIEIYELNSKELGIKVANAEEYFATVYVGEVSKIGISEVRKDPLQKSLIDTFFKSQDGDNPQINIVISARMLIEGWDTQRISSLSLFDFGKQEGSLIVQLFGRGVRLHGSQENRLKRSGEHPIMERFNIYGYDSKFLKTFINEAELSDISKDIMIEVYIDKNTDMLNKKLPIVKPKHSFSTLPYTYQYDKDITEELCSKMIKKYHLDKGDYSFSLLPLVDVKALYKTYIETTSYLNYHIPYADFCQTVVKIFGLNFRLKEKDQFKNVNSVEQMANRLVEYFFDSAYKLKKKQDELSTPMVEQLSEDDPNVNFEKYTISGTEERIANFIEHFEQNKGRFFISKQSYDRYGSYVIEGSIFSFLCDIHAYSPLLAEYGQLRISPDRLVESEQDFVHKVNKYLSDNDKNKSYQEIYLLRNQQKIGFNGYFPDFILWVIDRNNITHFVFIDPKGVSRLNVDSVWEKMLFSMEIKKVEKSIRKEYPNLRLHSFICATKSIDELSQDKVLSSFIGGKITTKFTGDTKQLSSQQLATALTLLNVLSIQDHDLIETIVTTVCKTEIDDSLKGFFEVIFPNQKTKLNEYWNDKKRRLKDCSNITGRLQSDAFYTYKYILKDEEASRKLCKQFATGVWKDAILDAGFELLNISFAGMLRPGLTLSKQALGFVQSKISN</sequence>
<evidence type="ECO:0000259" key="1">
    <source>
        <dbReference type="Pfam" id="PF04851"/>
    </source>
</evidence>
<name>A0A7M1S6A4_9BACT</name>
<keyword evidence="2" id="KW-0347">Helicase</keyword>
<proteinExistence type="predicted"/>
<feature type="domain" description="Helicase/UvrB N-terminal" evidence="1">
    <location>
        <begin position="246"/>
        <end position="384"/>
    </location>
</feature>
<dbReference type="CDD" id="cd18785">
    <property type="entry name" value="SF2_C"/>
    <property type="match status" value="1"/>
</dbReference>
<keyword evidence="2" id="KW-0067">ATP-binding</keyword>
<keyword evidence="2" id="KW-0378">Hydrolase</keyword>
<accession>A0A7M1S6A4</accession>
<organism evidence="2 3">
    <name type="scientific">Sulfurovum indicum</name>
    <dbReference type="NCBI Taxonomy" id="2779528"/>
    <lineage>
        <taxon>Bacteria</taxon>
        <taxon>Pseudomonadati</taxon>
        <taxon>Campylobacterota</taxon>
        <taxon>Epsilonproteobacteria</taxon>
        <taxon>Campylobacterales</taxon>
        <taxon>Sulfurovaceae</taxon>
        <taxon>Sulfurovum</taxon>
    </lineage>
</organism>
<protein>
    <submittedName>
        <fullName evidence="2">DEAD/DEAH box helicase family protein</fullName>
    </submittedName>
</protein>
<keyword evidence="3" id="KW-1185">Reference proteome</keyword>
<dbReference type="GO" id="GO:0003677">
    <property type="term" value="F:DNA binding"/>
    <property type="evidence" value="ECO:0007669"/>
    <property type="project" value="InterPro"/>
</dbReference>
<dbReference type="GO" id="GO:0004386">
    <property type="term" value="F:helicase activity"/>
    <property type="evidence" value="ECO:0007669"/>
    <property type="project" value="UniProtKB-KW"/>
</dbReference>
<dbReference type="SUPFAM" id="SSF52540">
    <property type="entry name" value="P-loop containing nucleoside triphosphate hydrolases"/>
    <property type="match status" value="1"/>
</dbReference>
<dbReference type="Gene3D" id="3.40.50.300">
    <property type="entry name" value="P-loop containing nucleotide triphosphate hydrolases"/>
    <property type="match status" value="2"/>
</dbReference>
<dbReference type="RefSeq" id="WP_197548607.1">
    <property type="nucleotide sequence ID" value="NZ_CP063164.1"/>
</dbReference>
<dbReference type="AlphaFoldDB" id="A0A7M1S6A4"/>
<dbReference type="GO" id="GO:0016787">
    <property type="term" value="F:hydrolase activity"/>
    <property type="evidence" value="ECO:0007669"/>
    <property type="project" value="InterPro"/>
</dbReference>